<evidence type="ECO:0000313" key="2">
    <source>
        <dbReference type="EMBL" id="CAI9171874.1"/>
    </source>
</evidence>
<accession>A0ABN8ZDJ7</accession>
<protein>
    <submittedName>
        <fullName evidence="2">Uncharacterized protein</fullName>
    </submittedName>
</protein>
<dbReference type="Proteomes" id="UP001176941">
    <property type="component" value="Chromosome 31"/>
</dbReference>
<feature type="region of interest" description="Disordered" evidence="1">
    <location>
        <begin position="188"/>
        <end position="210"/>
    </location>
</feature>
<evidence type="ECO:0000256" key="1">
    <source>
        <dbReference type="SAM" id="MobiDB-lite"/>
    </source>
</evidence>
<gene>
    <name evidence="2" type="ORF">MRATA1EN1_LOCUS20836</name>
</gene>
<evidence type="ECO:0000313" key="3">
    <source>
        <dbReference type="Proteomes" id="UP001176941"/>
    </source>
</evidence>
<name>A0ABN8ZDJ7_RANTA</name>
<feature type="non-terminal residue" evidence="2">
    <location>
        <position position="1"/>
    </location>
</feature>
<reference evidence="2" key="1">
    <citation type="submission" date="2023-04" db="EMBL/GenBank/DDBJ databases">
        <authorList>
            <consortium name="ELIXIR-Norway"/>
        </authorList>
    </citation>
    <scope>NUCLEOTIDE SEQUENCE [LARGE SCALE GENOMIC DNA]</scope>
</reference>
<dbReference type="EMBL" id="OX459967">
    <property type="protein sequence ID" value="CAI9171874.1"/>
    <property type="molecule type" value="Genomic_DNA"/>
</dbReference>
<sequence>KSVLLKRLTGAGPGVDAEVNTAFSPCGDPAAAGSNRLLQQAALWDSGTSGASCSRGSNLRVCSRTGSLPGGLSWDPAAQTCHPSTDRALGKGPAGTGALSPRGAAVLGREGQVNPSLLWCPEENRRDSRDAARAETALTGKRQRSRVIQTASVRAEPLEMPWFLIRGSLQSHPGSKISIPGRRPCSLGGGPGELRSLCPQPPGRSREGSWQLCKGTRRGVILGPQLVQKTHHN</sequence>
<proteinExistence type="predicted"/>
<keyword evidence="3" id="KW-1185">Reference proteome</keyword>
<organism evidence="2 3">
    <name type="scientific">Rangifer tarandus platyrhynchus</name>
    <name type="common">Svalbard reindeer</name>
    <dbReference type="NCBI Taxonomy" id="3082113"/>
    <lineage>
        <taxon>Eukaryota</taxon>
        <taxon>Metazoa</taxon>
        <taxon>Chordata</taxon>
        <taxon>Craniata</taxon>
        <taxon>Vertebrata</taxon>
        <taxon>Euteleostomi</taxon>
        <taxon>Mammalia</taxon>
        <taxon>Eutheria</taxon>
        <taxon>Laurasiatheria</taxon>
        <taxon>Artiodactyla</taxon>
        <taxon>Ruminantia</taxon>
        <taxon>Pecora</taxon>
        <taxon>Cervidae</taxon>
        <taxon>Odocoileinae</taxon>
        <taxon>Rangifer</taxon>
    </lineage>
</organism>